<proteinExistence type="predicted"/>
<evidence type="ECO:0000313" key="1">
    <source>
        <dbReference type="EMBL" id="BAT84542.1"/>
    </source>
</evidence>
<keyword evidence="2" id="KW-1185">Reference proteome</keyword>
<reference evidence="1 2" key="1">
    <citation type="journal article" date="2015" name="Sci. Rep.">
        <title>The power of single molecule real-time sequencing technology in the de novo assembly of a eukaryotic genome.</title>
        <authorList>
            <person name="Sakai H."/>
            <person name="Naito K."/>
            <person name="Ogiso-Tanaka E."/>
            <person name="Takahashi Y."/>
            <person name="Iseki K."/>
            <person name="Muto C."/>
            <person name="Satou K."/>
            <person name="Teruya K."/>
            <person name="Shiroma A."/>
            <person name="Shimoji M."/>
            <person name="Hirano T."/>
            <person name="Itoh T."/>
            <person name="Kaga A."/>
            <person name="Tomooka N."/>
        </authorList>
    </citation>
    <scope>NUCLEOTIDE SEQUENCE [LARGE SCALE GENOMIC DNA]</scope>
    <source>
        <strain evidence="2">cv. Shumari</strain>
    </source>
</reference>
<sequence>MVYVYEMKSNLISMGQLLEKWFSMNMVNDFLKIYDATKRMIVKAPLARNIIFKVNLNTIKSQCFSAMFCQMIHGMTPKVRPLKFQRFNGAWSSLNYDSKEIVIIVGSSSNQ</sequence>
<dbReference type="Proteomes" id="UP000291084">
    <property type="component" value="Chromosome 4"/>
</dbReference>
<protein>
    <submittedName>
        <fullName evidence="1">Uncharacterized protein</fullName>
    </submittedName>
</protein>
<gene>
    <name evidence="1" type="primary">Vigan.04G195000</name>
    <name evidence="1" type="ORF">VIGAN_04195000</name>
</gene>
<name>A0A0S3RVD3_PHAAN</name>
<dbReference type="AlphaFoldDB" id="A0A0S3RVD3"/>
<accession>A0A0S3RVD3</accession>
<dbReference type="EMBL" id="AP015037">
    <property type="protein sequence ID" value="BAT84542.1"/>
    <property type="molecule type" value="Genomic_DNA"/>
</dbReference>
<dbReference type="OrthoDB" id="2015125at2759"/>
<evidence type="ECO:0000313" key="2">
    <source>
        <dbReference type="Proteomes" id="UP000291084"/>
    </source>
</evidence>
<organism evidence="1 2">
    <name type="scientific">Vigna angularis var. angularis</name>
    <dbReference type="NCBI Taxonomy" id="157739"/>
    <lineage>
        <taxon>Eukaryota</taxon>
        <taxon>Viridiplantae</taxon>
        <taxon>Streptophyta</taxon>
        <taxon>Embryophyta</taxon>
        <taxon>Tracheophyta</taxon>
        <taxon>Spermatophyta</taxon>
        <taxon>Magnoliopsida</taxon>
        <taxon>eudicotyledons</taxon>
        <taxon>Gunneridae</taxon>
        <taxon>Pentapetalae</taxon>
        <taxon>rosids</taxon>
        <taxon>fabids</taxon>
        <taxon>Fabales</taxon>
        <taxon>Fabaceae</taxon>
        <taxon>Papilionoideae</taxon>
        <taxon>50 kb inversion clade</taxon>
        <taxon>NPAAA clade</taxon>
        <taxon>indigoferoid/millettioid clade</taxon>
        <taxon>Phaseoleae</taxon>
        <taxon>Vigna</taxon>
    </lineage>
</organism>